<dbReference type="PANTHER" id="PTHR11229:SF8">
    <property type="entry name" value="LARGE RIBOSOMAL SUBUNIT PROTEIN UL3M"/>
    <property type="match status" value="1"/>
</dbReference>
<protein>
    <recommendedName>
        <fullName evidence="4">Large ribosomal subunit protein uL3m</fullName>
    </recommendedName>
    <alternativeName>
        <fullName evidence="5">39S ribosomal protein L3, mitochondrial</fullName>
    </alternativeName>
</protein>
<keyword evidence="8" id="KW-1185">Reference proteome</keyword>
<reference evidence="7 8" key="1">
    <citation type="journal article" date="2017" name="Curr. Biol.">
        <title>Genome architecture and evolution of a unichromosomal asexual nematode.</title>
        <authorList>
            <person name="Fradin H."/>
            <person name="Zegar C."/>
            <person name="Gutwein M."/>
            <person name="Lucas J."/>
            <person name="Kovtun M."/>
            <person name="Corcoran D."/>
            <person name="Baugh L.R."/>
            <person name="Kiontke K."/>
            <person name="Gunsalus K."/>
            <person name="Fitch D.H."/>
            <person name="Piano F."/>
        </authorList>
    </citation>
    <scope>NUCLEOTIDE SEQUENCE [LARGE SCALE GENOMIC DNA]</scope>
    <source>
        <strain evidence="7">PF1309</strain>
    </source>
</reference>
<organism evidence="7 8">
    <name type="scientific">Diploscapter pachys</name>
    <dbReference type="NCBI Taxonomy" id="2018661"/>
    <lineage>
        <taxon>Eukaryota</taxon>
        <taxon>Metazoa</taxon>
        <taxon>Ecdysozoa</taxon>
        <taxon>Nematoda</taxon>
        <taxon>Chromadorea</taxon>
        <taxon>Rhabditida</taxon>
        <taxon>Rhabditina</taxon>
        <taxon>Rhabditomorpha</taxon>
        <taxon>Rhabditoidea</taxon>
        <taxon>Rhabditidae</taxon>
        <taxon>Diploscapter</taxon>
    </lineage>
</organism>
<dbReference type="PANTHER" id="PTHR11229">
    <property type="entry name" value="50S RIBOSOMAL PROTEIN L3"/>
    <property type="match status" value="1"/>
</dbReference>
<comment type="similarity">
    <text evidence="1">Belongs to the universal ribosomal protein uL3 family.</text>
</comment>
<evidence type="ECO:0000256" key="6">
    <source>
        <dbReference type="SAM" id="MobiDB-lite"/>
    </source>
</evidence>
<dbReference type="SUPFAM" id="SSF50447">
    <property type="entry name" value="Translation proteins"/>
    <property type="match status" value="1"/>
</dbReference>
<dbReference type="Gene3D" id="2.40.30.10">
    <property type="entry name" value="Translation factors"/>
    <property type="match status" value="2"/>
</dbReference>
<dbReference type="AlphaFoldDB" id="A0A2A2L2Z5"/>
<dbReference type="Pfam" id="PF00297">
    <property type="entry name" value="Ribosomal_L3"/>
    <property type="match status" value="1"/>
</dbReference>
<feature type="region of interest" description="Disordered" evidence="6">
    <location>
        <begin position="45"/>
        <end position="71"/>
    </location>
</feature>
<sequence>MIRCGTSSLSLLGNRSNHLLLNPGCLSLTLQSHIPALLAQNRYQGTKTKRQSSAESAQKNSNLNGRKQVEVNVEKHREKLPYKHKLIDVNKHRGMDMEFGHHDLVLDDITSEENQAILQEIEETKARVFAMVSKKRLRETEAAYRNIPEESRRVGLVMRKIGMMPQWTVKGRKILCTVLKLEDNQVVDVLSPDAWYRTCKTGKVKAFGRMGPTWRVGVGAKNDNPFDYDTKYREIFDKAQVPCKEYVKHFMVSEDSLPPVGVPLDVRHFQVGQWITVSGKSIYWGFQGVVHRWGMKGQPKLRTTKSHRRVGSIGTKGDAKVHPGRALPGPMGGKWVMMSGLQILRMNVTKQCIWVMGNVPGEAGTVLLVKDCVQPLKKLQYGPVPTWTPKLEADLRTQIEEGSVMESGGEVENENEEAVGQEQGVKKISKDWQLFHPALHRVDTPSISYTEKDIKKSIGRDKTKAKLAKVKK</sequence>
<evidence type="ECO:0000256" key="2">
    <source>
        <dbReference type="ARBA" id="ARBA00022980"/>
    </source>
</evidence>
<evidence type="ECO:0000256" key="3">
    <source>
        <dbReference type="ARBA" id="ARBA00023274"/>
    </source>
</evidence>
<dbReference type="GO" id="GO:0003735">
    <property type="term" value="F:structural constituent of ribosome"/>
    <property type="evidence" value="ECO:0007669"/>
    <property type="project" value="InterPro"/>
</dbReference>
<evidence type="ECO:0000256" key="5">
    <source>
        <dbReference type="ARBA" id="ARBA00035396"/>
    </source>
</evidence>
<dbReference type="GO" id="GO:0005762">
    <property type="term" value="C:mitochondrial large ribosomal subunit"/>
    <property type="evidence" value="ECO:0007669"/>
    <property type="project" value="TreeGrafter"/>
</dbReference>
<comment type="caution">
    <text evidence="7">The sequence shown here is derived from an EMBL/GenBank/DDBJ whole genome shotgun (WGS) entry which is preliminary data.</text>
</comment>
<name>A0A2A2L2Z5_9BILA</name>
<evidence type="ECO:0000313" key="8">
    <source>
        <dbReference type="Proteomes" id="UP000218231"/>
    </source>
</evidence>
<dbReference type="STRING" id="2018661.A0A2A2L2Z5"/>
<dbReference type="EMBL" id="LIAE01007250">
    <property type="protein sequence ID" value="PAV80562.1"/>
    <property type="molecule type" value="Genomic_DNA"/>
</dbReference>
<gene>
    <name evidence="7" type="ORF">WR25_19106</name>
</gene>
<keyword evidence="2" id="KW-0689">Ribosomal protein</keyword>
<accession>A0A2A2L2Z5</accession>
<dbReference type="OrthoDB" id="2398163at2759"/>
<proteinExistence type="inferred from homology"/>
<dbReference type="InterPro" id="IPR009000">
    <property type="entry name" value="Transl_B-barrel_sf"/>
</dbReference>
<dbReference type="InterPro" id="IPR019927">
    <property type="entry name" value="Ribosomal_uL3_bac/org-type"/>
</dbReference>
<evidence type="ECO:0000256" key="4">
    <source>
        <dbReference type="ARBA" id="ARBA00035209"/>
    </source>
</evidence>
<dbReference type="GO" id="GO:0006412">
    <property type="term" value="P:translation"/>
    <property type="evidence" value="ECO:0007669"/>
    <property type="project" value="InterPro"/>
</dbReference>
<evidence type="ECO:0000313" key="7">
    <source>
        <dbReference type="EMBL" id="PAV80562.1"/>
    </source>
</evidence>
<dbReference type="Proteomes" id="UP000218231">
    <property type="component" value="Unassembled WGS sequence"/>
</dbReference>
<evidence type="ECO:0000256" key="1">
    <source>
        <dbReference type="ARBA" id="ARBA00006540"/>
    </source>
</evidence>
<keyword evidence="3" id="KW-0687">Ribonucleoprotein</keyword>
<dbReference type="InterPro" id="IPR000597">
    <property type="entry name" value="Ribosomal_uL3"/>
</dbReference>
<feature type="compositionally biased region" description="Polar residues" evidence="6">
    <location>
        <begin position="45"/>
        <end position="65"/>
    </location>
</feature>